<evidence type="ECO:0000313" key="2">
    <source>
        <dbReference type="Proteomes" id="UP000199494"/>
    </source>
</evidence>
<keyword evidence="2" id="KW-1185">Reference proteome</keyword>
<dbReference type="RefSeq" id="WP_091801354.1">
    <property type="nucleotide sequence ID" value="NZ_CP016353.1"/>
</dbReference>
<dbReference type="AlphaFoldDB" id="A0A222VIR6"/>
<gene>
    <name evidence="1" type="ORF">SAMN05421630_103168</name>
</gene>
<proteinExistence type="predicted"/>
<reference evidence="1 2" key="1">
    <citation type="submission" date="2016-10" db="EMBL/GenBank/DDBJ databases">
        <authorList>
            <person name="de Groot N.N."/>
        </authorList>
    </citation>
    <scope>NUCLEOTIDE SEQUENCE [LARGE SCALE GENOMIC DNA]</scope>
    <source>
        <strain evidence="1 2">CGMCC 4.5506</strain>
    </source>
</reference>
<evidence type="ECO:0000313" key="1">
    <source>
        <dbReference type="EMBL" id="SDC68022.1"/>
    </source>
</evidence>
<dbReference type="EMBL" id="FMZE01000003">
    <property type="protein sequence ID" value="SDC68022.1"/>
    <property type="molecule type" value="Genomic_DNA"/>
</dbReference>
<protein>
    <submittedName>
        <fullName evidence="1">Uncharacterized protein</fullName>
    </submittedName>
</protein>
<sequence length="142" mass="14757">MSKLKRAATVAMATSAMLAGSALLAGPANAVASSPEEVCGSGYRVINTESIGGISTLYLLYNGNTNCVVNWKTKYRGTASSVSAGLQVQNGGSDRDAGSFKYYAGPAKVSGAAGRCVRWEGTTRDLSDNTDHGWSSPWEHCG</sequence>
<dbReference type="STRING" id="530584.SAMN05421630_103168"/>
<accession>A0A222VIR6</accession>
<dbReference type="Proteomes" id="UP000199494">
    <property type="component" value="Unassembled WGS sequence"/>
</dbReference>
<name>A0A222VIR6_9PSEU</name>
<organism evidence="1 2">
    <name type="scientific">Prauserella marina</name>
    <dbReference type="NCBI Taxonomy" id="530584"/>
    <lineage>
        <taxon>Bacteria</taxon>
        <taxon>Bacillati</taxon>
        <taxon>Actinomycetota</taxon>
        <taxon>Actinomycetes</taxon>
        <taxon>Pseudonocardiales</taxon>
        <taxon>Pseudonocardiaceae</taxon>
        <taxon>Prauserella</taxon>
    </lineage>
</organism>
<dbReference type="KEGG" id="pmad:BAY61_01080"/>
<dbReference type="OrthoDB" id="1099523at2"/>